<evidence type="ECO:0000259" key="20">
    <source>
        <dbReference type="PROSITE" id="PS51371"/>
    </source>
</evidence>
<dbReference type="AlphaFoldDB" id="A0A6B0YZP6"/>
<accession>A0A6B0YZP6</accession>
<comment type="catalytic activity">
    <reaction evidence="12 13 19">
        <text>IMP + NAD(+) + H2O = XMP + NADH + H(+)</text>
        <dbReference type="Rhea" id="RHEA:11708"/>
        <dbReference type="ChEBI" id="CHEBI:15377"/>
        <dbReference type="ChEBI" id="CHEBI:15378"/>
        <dbReference type="ChEBI" id="CHEBI:57464"/>
        <dbReference type="ChEBI" id="CHEBI:57540"/>
        <dbReference type="ChEBI" id="CHEBI:57945"/>
        <dbReference type="ChEBI" id="CHEBI:58053"/>
        <dbReference type="EC" id="1.1.1.205"/>
    </reaction>
</comment>
<keyword evidence="9 13" id="KW-0560">Oxidoreductase</keyword>
<evidence type="ECO:0000256" key="3">
    <source>
        <dbReference type="ARBA" id="ARBA00011881"/>
    </source>
</evidence>
<keyword evidence="5" id="KW-0677">Repeat</keyword>
<dbReference type="EMBL" id="VXRG01000186">
    <property type="protein sequence ID" value="MXY96123.1"/>
    <property type="molecule type" value="Genomic_DNA"/>
</dbReference>
<dbReference type="HAMAP" id="MF_01964">
    <property type="entry name" value="IMPDH"/>
    <property type="match status" value="1"/>
</dbReference>
<dbReference type="PANTHER" id="PTHR11911">
    <property type="entry name" value="INOSINE-5-MONOPHOSPHATE DEHYDROGENASE RELATED"/>
    <property type="match status" value="1"/>
</dbReference>
<name>A0A6B0YZP6_9CHLR</name>
<dbReference type="SUPFAM" id="SSF54631">
    <property type="entry name" value="CBS-domain pair"/>
    <property type="match status" value="1"/>
</dbReference>
<keyword evidence="8 13" id="KW-0630">Potassium</keyword>
<feature type="binding site" description="in other chain" evidence="13 16">
    <location>
        <position position="303"/>
    </location>
    <ligand>
        <name>K(+)</name>
        <dbReference type="ChEBI" id="CHEBI:29103"/>
        <note>ligand shared between two tetrameric partners</note>
    </ligand>
</feature>
<evidence type="ECO:0000256" key="7">
    <source>
        <dbReference type="ARBA" id="ARBA00022755"/>
    </source>
</evidence>
<dbReference type="Pfam" id="PF00571">
    <property type="entry name" value="CBS"/>
    <property type="match status" value="2"/>
</dbReference>
<feature type="binding site" evidence="15">
    <location>
        <begin position="249"/>
        <end position="251"/>
    </location>
    <ligand>
        <name>NAD(+)</name>
        <dbReference type="ChEBI" id="CHEBI:57540"/>
    </ligand>
</feature>
<keyword evidence="11 17" id="KW-0129">CBS domain</keyword>
<feature type="binding site" evidence="13">
    <location>
        <position position="478"/>
    </location>
    <ligand>
        <name>K(+)</name>
        <dbReference type="ChEBI" id="CHEBI:29103"/>
        <note>ligand shared between two tetrameric partners</note>
    </ligand>
</feature>
<feature type="binding site" evidence="13">
    <location>
        <begin position="386"/>
        <end position="390"/>
    </location>
    <ligand>
        <name>IMP</name>
        <dbReference type="ChEBI" id="CHEBI:58053"/>
    </ligand>
</feature>
<proteinExistence type="inferred from homology"/>
<dbReference type="CDD" id="cd00381">
    <property type="entry name" value="IMPDH"/>
    <property type="match status" value="1"/>
</dbReference>
<comment type="cofactor">
    <cofactor evidence="1 13">
        <name>K(+)</name>
        <dbReference type="ChEBI" id="CHEBI:29103"/>
    </cofactor>
</comment>
<feature type="binding site" description="in other chain" evidence="13 16">
    <location>
        <position position="306"/>
    </location>
    <ligand>
        <name>K(+)</name>
        <dbReference type="ChEBI" id="CHEBI:29103"/>
        <note>ligand shared between two tetrameric partners</note>
    </ligand>
</feature>
<feature type="binding site" evidence="13">
    <location>
        <position position="423"/>
    </location>
    <ligand>
        <name>IMP</name>
        <dbReference type="ChEBI" id="CHEBI:58053"/>
    </ligand>
</feature>
<feature type="domain" description="CBS" evidence="20">
    <location>
        <begin position="155"/>
        <end position="215"/>
    </location>
</feature>
<dbReference type="PIRSF" id="PIRSF000130">
    <property type="entry name" value="IMPDH"/>
    <property type="match status" value="1"/>
</dbReference>
<comment type="caution">
    <text evidence="13">Lacks conserved residue(s) required for the propagation of feature annotation.</text>
</comment>
<comment type="activity regulation">
    <text evidence="13">Mycophenolic acid (MPA) is a non-competitive inhibitor that prevents formation of the closed enzyme conformation by binding to the same site as the amobile flap. In contrast, mizoribine monophosphate (MZP) is a competitive inhibitor that induces the closed conformation. MPA is a potent inhibitor of mammalian IMPDHs but a poor inhibitor of the bacterial enzymes. MZP is a more potent inhibitor of bacterial IMPDH.</text>
</comment>
<dbReference type="GO" id="GO:0003938">
    <property type="term" value="F:IMP dehydrogenase activity"/>
    <property type="evidence" value="ECO:0007669"/>
    <property type="project" value="UniProtKB-UniRule"/>
</dbReference>
<dbReference type="NCBIfam" id="TIGR01302">
    <property type="entry name" value="IMP_dehydrog"/>
    <property type="match status" value="1"/>
</dbReference>
<evidence type="ECO:0000256" key="2">
    <source>
        <dbReference type="ARBA" id="ARBA00005502"/>
    </source>
</evidence>
<dbReference type="CDD" id="cd04601">
    <property type="entry name" value="CBS_pair_IMPDH"/>
    <property type="match status" value="1"/>
</dbReference>
<feature type="active site" description="Proton acceptor" evidence="13 14">
    <location>
        <position position="402"/>
    </location>
</feature>
<comment type="caution">
    <text evidence="21">The sequence shown here is derived from an EMBL/GenBank/DDBJ whole genome shotgun (WGS) entry which is preliminary data.</text>
</comment>
<evidence type="ECO:0000256" key="11">
    <source>
        <dbReference type="ARBA" id="ARBA00023122"/>
    </source>
</evidence>
<dbReference type="Gene3D" id="3.20.20.70">
    <property type="entry name" value="Aldolase class I"/>
    <property type="match status" value="1"/>
</dbReference>
<evidence type="ECO:0000256" key="6">
    <source>
        <dbReference type="ARBA" id="ARBA00022749"/>
    </source>
</evidence>
<comment type="subunit">
    <text evidence="3 13">Homotetramer.</text>
</comment>
<feature type="binding site" evidence="13">
    <location>
        <begin position="362"/>
        <end position="363"/>
    </location>
    <ligand>
        <name>IMP</name>
        <dbReference type="ChEBI" id="CHEBI:58053"/>
    </ligand>
</feature>
<organism evidence="21">
    <name type="scientific">Caldilineaceae bacterium SB0664_bin_27</name>
    <dbReference type="NCBI Taxonomy" id="2605260"/>
    <lineage>
        <taxon>Bacteria</taxon>
        <taxon>Bacillati</taxon>
        <taxon>Chloroflexota</taxon>
        <taxon>Caldilineae</taxon>
        <taxon>Caldilineales</taxon>
        <taxon>Caldilineaceae</taxon>
    </lineage>
</organism>
<feature type="active site" description="Thioimidate intermediate" evidence="13 14">
    <location>
        <position position="306"/>
    </location>
</feature>
<dbReference type="GO" id="GO:0006177">
    <property type="term" value="P:GMP biosynthetic process"/>
    <property type="evidence" value="ECO:0007669"/>
    <property type="project" value="UniProtKB-UniRule"/>
</dbReference>
<dbReference type="PROSITE" id="PS51371">
    <property type="entry name" value="CBS"/>
    <property type="match status" value="2"/>
</dbReference>
<gene>
    <name evidence="13 21" type="primary">guaB</name>
    <name evidence="21" type="ORF">F4Y42_21995</name>
</gene>
<keyword evidence="6 13" id="KW-0332">GMP biosynthesis</keyword>
<dbReference type="InterPro" id="IPR046342">
    <property type="entry name" value="CBS_dom_sf"/>
</dbReference>
<evidence type="ECO:0000256" key="5">
    <source>
        <dbReference type="ARBA" id="ARBA00022737"/>
    </source>
</evidence>
<dbReference type="SMART" id="SM01240">
    <property type="entry name" value="IMPDH"/>
    <property type="match status" value="1"/>
</dbReference>
<dbReference type="Pfam" id="PF00478">
    <property type="entry name" value="IMPDH"/>
    <property type="match status" value="1"/>
</dbReference>
<dbReference type="SUPFAM" id="SSF51412">
    <property type="entry name" value="Inosine monophosphate dehydrogenase (IMPDH)"/>
    <property type="match status" value="1"/>
</dbReference>
<feature type="binding site" evidence="13">
    <location>
        <position position="304"/>
    </location>
    <ligand>
        <name>IMP</name>
        <dbReference type="ChEBI" id="CHEBI:58053"/>
    </ligand>
</feature>
<evidence type="ECO:0000256" key="15">
    <source>
        <dbReference type="PIRSR" id="PIRSR000130-3"/>
    </source>
</evidence>
<evidence type="ECO:0000256" key="17">
    <source>
        <dbReference type="PROSITE-ProRule" id="PRU00703"/>
    </source>
</evidence>
<dbReference type="InterPro" id="IPR001093">
    <property type="entry name" value="IMP_DH_GMPRt"/>
</dbReference>
<feature type="binding site" evidence="13">
    <location>
        <begin position="339"/>
        <end position="341"/>
    </location>
    <ligand>
        <name>IMP</name>
        <dbReference type="ChEBI" id="CHEBI:58053"/>
    </ligand>
</feature>
<dbReference type="UniPathway" id="UPA00601">
    <property type="reaction ID" value="UER00295"/>
</dbReference>
<evidence type="ECO:0000256" key="13">
    <source>
        <dbReference type="HAMAP-Rule" id="MF_01964"/>
    </source>
</evidence>
<keyword evidence="10 13" id="KW-0520">NAD</keyword>
<evidence type="ECO:0000313" key="21">
    <source>
        <dbReference type="EMBL" id="MXY96123.1"/>
    </source>
</evidence>
<dbReference type="PANTHER" id="PTHR11911:SF111">
    <property type="entry name" value="INOSINE-5'-MONOPHOSPHATE DEHYDROGENASE"/>
    <property type="match status" value="1"/>
</dbReference>
<evidence type="ECO:0000256" key="14">
    <source>
        <dbReference type="PIRSR" id="PIRSR000130-1"/>
    </source>
</evidence>
<evidence type="ECO:0000256" key="19">
    <source>
        <dbReference type="RuleBase" id="RU003928"/>
    </source>
</evidence>
<sequence length="498" mass="53043">MTDAMFTRNAMTFDDVLLVPGFAEVLPSDVDITTRLHPKLSLNIPLVSAAMDTVTEADLAIALARQGGLGVIHRNLSVTQQAEEVDKVKRSESGMIVDPITLRPENTLEDAEAVMSHYHISGVPITNDDKLLLGILTNRDVRFATDHQRPISDYMVSEDLITAQLGTTLEEAQEILHRYRIEKLPLVDENGYLKGLITYKDILKRQDFPHSAKDERGRLLVAGAIGVGAQGLQRAETLVNAGVDALAVDTAHGHTQGVIETVRAVRARYPELPILAGNVVTAEGVQMLTEAGADVVKVGVGAGSICTTRIVSGAGMPQLTAISTCAEAAQSCGVSLIADGGIRYSGDITKALACGASAVMLGGLLAGLHESPGDIVIREGRSFKEYRGMGSIGAMKGRAADRYATGQSLNGASPDIGGKTVPEGIEGQVPYKGYLNEFVFQLLGGLRSGMGYVGAQNLPDLWRKARFVRISPAGYQESHPHSVVITKEAPNYQVNPGN</sequence>
<keyword evidence="7 13" id="KW-0658">Purine biosynthesis</keyword>
<evidence type="ECO:0000256" key="9">
    <source>
        <dbReference type="ARBA" id="ARBA00023002"/>
    </source>
</evidence>
<keyword evidence="4 13" id="KW-0479">Metal-binding</keyword>
<evidence type="ECO:0000256" key="1">
    <source>
        <dbReference type="ARBA" id="ARBA00001958"/>
    </source>
</evidence>
<dbReference type="EC" id="1.1.1.205" evidence="13 19"/>
<evidence type="ECO:0000256" key="16">
    <source>
        <dbReference type="PIRSR" id="PIRSR000130-4"/>
    </source>
</evidence>
<evidence type="ECO:0000256" key="10">
    <source>
        <dbReference type="ARBA" id="ARBA00023027"/>
    </source>
</evidence>
<feature type="binding site" description="in other chain" evidence="13 16">
    <location>
        <position position="301"/>
    </location>
    <ligand>
        <name>K(+)</name>
        <dbReference type="ChEBI" id="CHEBI:29103"/>
        <note>ligand shared between two tetrameric partners</note>
    </ligand>
</feature>
<comment type="similarity">
    <text evidence="2 13 18">Belongs to the IMPDH/GMPR family.</text>
</comment>
<dbReference type="InterPro" id="IPR005990">
    <property type="entry name" value="IMP_DH"/>
</dbReference>
<comment type="pathway">
    <text evidence="13 19">Purine metabolism; XMP biosynthesis via de novo pathway; XMP from IMP: step 1/1.</text>
</comment>
<dbReference type="SMART" id="SM00116">
    <property type="entry name" value="CBS"/>
    <property type="match status" value="2"/>
</dbReference>
<dbReference type="InterPro" id="IPR015875">
    <property type="entry name" value="IMP_DH/GMP_Rdtase_CS"/>
</dbReference>
<feature type="binding site" evidence="13">
    <location>
        <position position="249"/>
    </location>
    <ligand>
        <name>NAD(+)</name>
        <dbReference type="ChEBI" id="CHEBI:57540"/>
    </ligand>
</feature>
<protein>
    <recommendedName>
        <fullName evidence="13 19">Inosine-5'-monophosphate dehydrogenase</fullName>
        <shortName evidence="13">IMP dehydrogenase</shortName>
        <shortName evidence="13">IMPD</shortName>
        <shortName evidence="13">IMPDH</shortName>
        <ecNumber evidence="13 19">1.1.1.205</ecNumber>
    </recommendedName>
</protein>
<feature type="binding site" evidence="13">
    <location>
        <position position="477"/>
    </location>
    <ligand>
        <name>K(+)</name>
        <dbReference type="ChEBI" id="CHEBI:29103"/>
        <note>ligand shared between two tetrameric partners</note>
    </ligand>
</feature>
<dbReference type="InterPro" id="IPR013785">
    <property type="entry name" value="Aldolase_TIM"/>
</dbReference>
<dbReference type="GO" id="GO:0000166">
    <property type="term" value="F:nucleotide binding"/>
    <property type="evidence" value="ECO:0007669"/>
    <property type="project" value="UniProtKB-UniRule"/>
</dbReference>
<evidence type="ECO:0000256" key="4">
    <source>
        <dbReference type="ARBA" id="ARBA00022723"/>
    </source>
</evidence>
<reference evidence="21" key="1">
    <citation type="submission" date="2019-09" db="EMBL/GenBank/DDBJ databases">
        <title>Characterisation of the sponge microbiome using genome-centric metagenomics.</title>
        <authorList>
            <person name="Engelberts J.P."/>
            <person name="Robbins S.J."/>
            <person name="De Goeij J.M."/>
            <person name="Aranda M."/>
            <person name="Bell S.C."/>
            <person name="Webster N.S."/>
        </authorList>
    </citation>
    <scope>NUCLEOTIDE SEQUENCE</scope>
    <source>
        <strain evidence="21">SB0664_bin_27</strain>
    </source>
</reference>
<dbReference type="GO" id="GO:0006183">
    <property type="term" value="P:GTP biosynthetic process"/>
    <property type="evidence" value="ECO:0007669"/>
    <property type="project" value="TreeGrafter"/>
</dbReference>
<evidence type="ECO:0000256" key="18">
    <source>
        <dbReference type="RuleBase" id="RU003927"/>
    </source>
</evidence>
<dbReference type="PROSITE" id="PS00487">
    <property type="entry name" value="IMP_DH_GMP_RED"/>
    <property type="match status" value="1"/>
</dbReference>
<feature type="binding site" evidence="13 15">
    <location>
        <begin position="299"/>
        <end position="301"/>
    </location>
    <ligand>
        <name>NAD(+)</name>
        <dbReference type="ChEBI" id="CHEBI:57540"/>
    </ligand>
</feature>
<feature type="domain" description="CBS" evidence="20">
    <location>
        <begin position="95"/>
        <end position="151"/>
    </location>
</feature>
<evidence type="ECO:0000256" key="12">
    <source>
        <dbReference type="ARBA" id="ARBA00048028"/>
    </source>
</evidence>
<evidence type="ECO:0000256" key="8">
    <source>
        <dbReference type="ARBA" id="ARBA00022958"/>
    </source>
</evidence>
<comment type="function">
    <text evidence="13">Catalyzes the conversion of inosine 5'-phosphate (IMP) to xanthosine 5'-phosphate (XMP), the first committed and rate-limiting step in the de novo synthesis of guanine nucleotides, and therefore plays an important role in the regulation of cell growth.</text>
</comment>
<dbReference type="GO" id="GO:0046872">
    <property type="term" value="F:metal ion binding"/>
    <property type="evidence" value="ECO:0007669"/>
    <property type="project" value="UniProtKB-UniRule"/>
</dbReference>
<dbReference type="FunFam" id="3.20.20.70:FF:000003">
    <property type="entry name" value="GMP reductase"/>
    <property type="match status" value="1"/>
</dbReference>
<dbReference type="InterPro" id="IPR000644">
    <property type="entry name" value="CBS_dom"/>
</dbReference>
<feature type="binding site" evidence="13">
    <location>
        <position position="479"/>
    </location>
    <ligand>
        <name>K(+)</name>
        <dbReference type="ChEBI" id="CHEBI:29103"/>
        <note>ligand shared between two tetrameric partners</note>
    </ligand>
</feature>